<gene>
    <name evidence="1" type="ORF">E2C01_027820</name>
</gene>
<sequence>MGGGKVWASPACRLRYSDTVTHHTAHQHHLCLAPKPHCRLTAPGARTYRKQYNTSCCSAPATTHTVPRCAVSSAHPWGVDSFDLPAQA</sequence>
<dbReference type="EMBL" id="VSRR010003053">
    <property type="protein sequence ID" value="MPC34429.1"/>
    <property type="molecule type" value="Genomic_DNA"/>
</dbReference>
<accession>A0A5B7EMP0</accession>
<comment type="caution">
    <text evidence="1">The sequence shown here is derived from an EMBL/GenBank/DDBJ whole genome shotgun (WGS) entry which is preliminary data.</text>
</comment>
<keyword evidence="2" id="KW-1185">Reference proteome</keyword>
<proteinExistence type="predicted"/>
<organism evidence="1 2">
    <name type="scientific">Portunus trituberculatus</name>
    <name type="common">Swimming crab</name>
    <name type="synonym">Neptunus trituberculatus</name>
    <dbReference type="NCBI Taxonomy" id="210409"/>
    <lineage>
        <taxon>Eukaryota</taxon>
        <taxon>Metazoa</taxon>
        <taxon>Ecdysozoa</taxon>
        <taxon>Arthropoda</taxon>
        <taxon>Crustacea</taxon>
        <taxon>Multicrustacea</taxon>
        <taxon>Malacostraca</taxon>
        <taxon>Eumalacostraca</taxon>
        <taxon>Eucarida</taxon>
        <taxon>Decapoda</taxon>
        <taxon>Pleocyemata</taxon>
        <taxon>Brachyura</taxon>
        <taxon>Eubrachyura</taxon>
        <taxon>Portunoidea</taxon>
        <taxon>Portunidae</taxon>
        <taxon>Portuninae</taxon>
        <taxon>Portunus</taxon>
    </lineage>
</organism>
<dbReference type="AlphaFoldDB" id="A0A5B7EMP0"/>
<protein>
    <submittedName>
        <fullName evidence="1">Uncharacterized protein</fullName>
    </submittedName>
</protein>
<dbReference type="Proteomes" id="UP000324222">
    <property type="component" value="Unassembled WGS sequence"/>
</dbReference>
<reference evidence="1 2" key="1">
    <citation type="submission" date="2019-05" db="EMBL/GenBank/DDBJ databases">
        <title>Another draft genome of Portunus trituberculatus and its Hox gene families provides insights of decapod evolution.</title>
        <authorList>
            <person name="Jeong J.-H."/>
            <person name="Song I."/>
            <person name="Kim S."/>
            <person name="Choi T."/>
            <person name="Kim D."/>
            <person name="Ryu S."/>
            <person name="Kim W."/>
        </authorList>
    </citation>
    <scope>NUCLEOTIDE SEQUENCE [LARGE SCALE GENOMIC DNA]</scope>
    <source>
        <tissue evidence="1">Muscle</tissue>
    </source>
</reference>
<evidence type="ECO:0000313" key="1">
    <source>
        <dbReference type="EMBL" id="MPC34429.1"/>
    </source>
</evidence>
<name>A0A5B7EMP0_PORTR</name>
<evidence type="ECO:0000313" key="2">
    <source>
        <dbReference type="Proteomes" id="UP000324222"/>
    </source>
</evidence>